<dbReference type="Gene3D" id="1.20.1640.10">
    <property type="entry name" value="Multidrug efflux transporter AcrB transmembrane domain"/>
    <property type="match status" value="1"/>
</dbReference>
<dbReference type="InterPro" id="IPR048634">
    <property type="entry name" value="SecD_SecF_C"/>
</dbReference>
<dbReference type="InterPro" id="IPR055344">
    <property type="entry name" value="SecD_SecF_C_bact"/>
</dbReference>
<dbReference type="PRINTS" id="PR01755">
    <property type="entry name" value="SECFTRNLCASE"/>
</dbReference>
<dbReference type="NCBIfam" id="TIGR00916">
    <property type="entry name" value="2A0604s01"/>
    <property type="match status" value="1"/>
</dbReference>
<dbReference type="InterPro" id="IPR022645">
    <property type="entry name" value="SecD/SecF_bac"/>
</dbReference>
<evidence type="ECO:0000256" key="1">
    <source>
        <dbReference type="ARBA" id="ARBA00004651"/>
    </source>
</evidence>
<keyword evidence="3 9" id="KW-1003">Cell membrane</keyword>
<keyword evidence="2 9" id="KW-0813">Transport</keyword>
<dbReference type="SUPFAM" id="SSF82866">
    <property type="entry name" value="Multidrug efflux transporter AcrB transmembrane domain"/>
    <property type="match status" value="1"/>
</dbReference>
<keyword evidence="8 9" id="KW-0472">Membrane</keyword>
<dbReference type="GO" id="GO:0015450">
    <property type="term" value="F:protein-transporting ATPase activity"/>
    <property type="evidence" value="ECO:0007669"/>
    <property type="project" value="InterPro"/>
</dbReference>
<reference evidence="12" key="1">
    <citation type="submission" date="2017-04" db="EMBL/GenBank/DDBJ databases">
        <title>Function of individual gut microbiota members based on whole genome sequencing of pure cultures obtained from chicken caecum.</title>
        <authorList>
            <person name="Medvecky M."/>
            <person name="Cejkova D."/>
            <person name="Polansky O."/>
            <person name="Karasova D."/>
            <person name="Kubasova T."/>
            <person name="Cizek A."/>
            <person name="Rychlik I."/>
        </authorList>
    </citation>
    <scope>NUCLEOTIDE SEQUENCE [LARGE SCALE GENOMIC DNA]</scope>
    <source>
        <strain evidence="12">An180</strain>
    </source>
</reference>
<evidence type="ECO:0000256" key="5">
    <source>
        <dbReference type="ARBA" id="ARBA00022927"/>
    </source>
</evidence>
<keyword evidence="4 9" id="KW-0812">Transmembrane</keyword>
<dbReference type="NCBIfam" id="TIGR00966">
    <property type="entry name" value="transloc_SecF"/>
    <property type="match status" value="1"/>
</dbReference>
<comment type="subcellular location">
    <subcellularLocation>
        <location evidence="1 9">Cell membrane</location>
        <topology evidence="1 9">Multi-pass membrane protein</topology>
    </subcellularLocation>
</comment>
<dbReference type="RefSeq" id="WP_087371140.1">
    <property type="nucleotide sequence ID" value="NZ_NFKK01000003.1"/>
</dbReference>
<evidence type="ECO:0000256" key="8">
    <source>
        <dbReference type="ARBA" id="ARBA00023136"/>
    </source>
</evidence>
<feature type="transmembrane region" description="Helical" evidence="9">
    <location>
        <begin position="165"/>
        <end position="186"/>
    </location>
</feature>
<feature type="transmembrane region" description="Helical" evidence="9">
    <location>
        <begin position="12"/>
        <end position="32"/>
    </location>
</feature>
<organism evidence="11 12">
    <name type="scientific">Butyricicoccus pullicaecorum</name>
    <dbReference type="NCBI Taxonomy" id="501571"/>
    <lineage>
        <taxon>Bacteria</taxon>
        <taxon>Bacillati</taxon>
        <taxon>Bacillota</taxon>
        <taxon>Clostridia</taxon>
        <taxon>Eubacteriales</taxon>
        <taxon>Butyricicoccaceae</taxon>
        <taxon>Butyricicoccus</taxon>
    </lineage>
</organism>
<evidence type="ECO:0000256" key="3">
    <source>
        <dbReference type="ARBA" id="ARBA00022475"/>
    </source>
</evidence>
<dbReference type="InterPro" id="IPR022813">
    <property type="entry name" value="SecD/SecF_arch_bac"/>
</dbReference>
<feature type="transmembrane region" description="Helical" evidence="9">
    <location>
        <begin position="192"/>
        <end position="213"/>
    </location>
</feature>
<sequence>MKNHFSIVKHFKIFAVISVLLCITGLVSLLALPFGVNLYNFDIDFAGGTQMEFRMENTELNADVLNEIQALVKDTTGVEPNAPQITGDENNEVIIRSTSLTSEQRADVIAAMQEKYGLTDDDLISNEDVGKTVGDDLKKAAFLSAIVAVVLMLVYISFRFEFTSGLAAVICLIHDLLAMLSVYVIFQLPFNQNFIACALTILGYSINASIIVFDRIRENLRTARKESFESIADRSIWQTMGRTINTTLTTLFTIGMVFILGVPSLRNFTLPLLIGIVSGAYSSIFLSSSLWAFFRKRFKKRRV</sequence>
<evidence type="ECO:0000256" key="9">
    <source>
        <dbReference type="HAMAP-Rule" id="MF_01464"/>
    </source>
</evidence>
<dbReference type="GO" id="GO:0065002">
    <property type="term" value="P:intracellular protein transmembrane transport"/>
    <property type="evidence" value="ECO:0007669"/>
    <property type="project" value="UniProtKB-UniRule"/>
</dbReference>
<comment type="caution">
    <text evidence="11">The sequence shown here is derived from an EMBL/GenBank/DDBJ whole genome shotgun (WGS) entry which is preliminary data.</text>
</comment>
<evidence type="ECO:0000313" key="11">
    <source>
        <dbReference type="EMBL" id="OUP53788.1"/>
    </source>
</evidence>
<evidence type="ECO:0000256" key="2">
    <source>
        <dbReference type="ARBA" id="ARBA00022448"/>
    </source>
</evidence>
<keyword evidence="6 9" id="KW-1133">Transmembrane helix</keyword>
<comment type="subunit">
    <text evidence="9">Forms a complex with SecD. Part of the essential Sec protein translocation apparatus which comprises SecA, SecYEG and auxiliary proteins SecDF. Other proteins may also be involved.</text>
</comment>
<evidence type="ECO:0000256" key="4">
    <source>
        <dbReference type="ARBA" id="ARBA00022692"/>
    </source>
</evidence>
<dbReference type="InterPro" id="IPR005665">
    <property type="entry name" value="SecF_bac"/>
</dbReference>
<accession>A0A1Y4LAN3</accession>
<evidence type="ECO:0000256" key="7">
    <source>
        <dbReference type="ARBA" id="ARBA00023010"/>
    </source>
</evidence>
<evidence type="ECO:0000256" key="6">
    <source>
        <dbReference type="ARBA" id="ARBA00022989"/>
    </source>
</evidence>
<feature type="domain" description="Protein export membrane protein SecD/SecF C-terminal" evidence="10">
    <location>
        <begin position="120"/>
        <end position="296"/>
    </location>
</feature>
<name>A0A1Y4LAN3_9FIRM</name>
<dbReference type="PANTHER" id="PTHR30081:SF8">
    <property type="entry name" value="PROTEIN TRANSLOCASE SUBUNIT SECF"/>
    <property type="match status" value="1"/>
</dbReference>
<evidence type="ECO:0000313" key="12">
    <source>
        <dbReference type="Proteomes" id="UP000195897"/>
    </source>
</evidence>
<dbReference type="HAMAP" id="MF_01464_B">
    <property type="entry name" value="SecF_B"/>
    <property type="match status" value="1"/>
</dbReference>
<dbReference type="PANTHER" id="PTHR30081">
    <property type="entry name" value="PROTEIN-EXPORT MEMBRANE PROTEIN SEC"/>
    <property type="match status" value="1"/>
</dbReference>
<dbReference type="GO" id="GO:0005886">
    <property type="term" value="C:plasma membrane"/>
    <property type="evidence" value="ECO:0007669"/>
    <property type="project" value="UniProtKB-SubCell"/>
</dbReference>
<keyword evidence="7 9" id="KW-0811">Translocation</keyword>
<dbReference type="Pfam" id="PF02355">
    <property type="entry name" value="SecD_SecF_C"/>
    <property type="match status" value="1"/>
</dbReference>
<gene>
    <name evidence="9" type="primary">secF</name>
    <name evidence="11" type="ORF">B5F17_04165</name>
</gene>
<feature type="transmembrane region" description="Helical" evidence="9">
    <location>
        <begin position="244"/>
        <end position="262"/>
    </location>
</feature>
<proteinExistence type="inferred from homology"/>
<feature type="transmembrane region" description="Helical" evidence="9">
    <location>
        <begin position="268"/>
        <end position="294"/>
    </location>
</feature>
<dbReference type="GO" id="GO:0043952">
    <property type="term" value="P:protein transport by the Sec complex"/>
    <property type="evidence" value="ECO:0007669"/>
    <property type="project" value="UniProtKB-UniRule"/>
</dbReference>
<dbReference type="EMBL" id="NFKK01000003">
    <property type="protein sequence ID" value="OUP53788.1"/>
    <property type="molecule type" value="Genomic_DNA"/>
</dbReference>
<protein>
    <recommendedName>
        <fullName evidence="9">Protein-export membrane protein SecF</fullName>
    </recommendedName>
</protein>
<keyword evidence="5 9" id="KW-0653">Protein transport</keyword>
<comment type="function">
    <text evidence="9">Part of the Sec protein translocase complex. Interacts with the SecYEG preprotein conducting channel. SecDF uses the proton motive force (PMF) to complete protein translocation after the ATP-dependent function of SecA.</text>
</comment>
<dbReference type="GO" id="GO:0006605">
    <property type="term" value="P:protein targeting"/>
    <property type="evidence" value="ECO:0007669"/>
    <property type="project" value="UniProtKB-UniRule"/>
</dbReference>
<comment type="similarity">
    <text evidence="9">Belongs to the SecD/SecF family. SecF subfamily.</text>
</comment>
<dbReference type="Proteomes" id="UP000195897">
    <property type="component" value="Unassembled WGS sequence"/>
</dbReference>
<feature type="transmembrane region" description="Helical" evidence="9">
    <location>
        <begin position="140"/>
        <end position="158"/>
    </location>
</feature>
<dbReference type="AlphaFoldDB" id="A0A1Y4LAN3"/>
<evidence type="ECO:0000259" key="10">
    <source>
        <dbReference type="Pfam" id="PF02355"/>
    </source>
</evidence>